<keyword evidence="2 4" id="KW-0732">Signal</keyword>
<feature type="chain" id="PRO_5042567589" description="Fimbrial-type adhesion domain-containing protein" evidence="4">
    <location>
        <begin position="27"/>
        <end position="327"/>
    </location>
</feature>
<dbReference type="AlphaFoldDB" id="A0AAJ1FUD6"/>
<evidence type="ECO:0000256" key="4">
    <source>
        <dbReference type="SAM" id="SignalP"/>
    </source>
</evidence>
<dbReference type="RefSeq" id="WP_028724124.1">
    <property type="nucleotide sequence ID" value="NZ_CP060818.1"/>
</dbReference>
<proteinExistence type="predicted"/>
<dbReference type="InterPro" id="IPR050263">
    <property type="entry name" value="Bact_Fimbrial_Adh_Pro"/>
</dbReference>
<feature type="signal peptide" evidence="4">
    <location>
        <begin position="1"/>
        <end position="26"/>
    </location>
</feature>
<name>A0AAJ1FUD6_PANAN</name>
<dbReference type="GO" id="GO:0009289">
    <property type="term" value="C:pilus"/>
    <property type="evidence" value="ECO:0007669"/>
    <property type="project" value="UniProtKB-SubCell"/>
</dbReference>
<dbReference type="PANTHER" id="PTHR33420:SF31">
    <property type="entry name" value="TYPE 1 FIMBRIN D-MANNOSE SPECIFIC ADHESIN"/>
    <property type="match status" value="1"/>
</dbReference>
<protein>
    <recommendedName>
        <fullName evidence="5">Fimbrial-type adhesion domain-containing protein</fullName>
    </recommendedName>
</protein>
<feature type="domain" description="Fimbrial-type adhesion" evidence="5">
    <location>
        <begin position="181"/>
        <end position="327"/>
    </location>
</feature>
<dbReference type="InterPro" id="IPR008966">
    <property type="entry name" value="Adhesion_dom_sf"/>
</dbReference>
<dbReference type="SUPFAM" id="SSF49401">
    <property type="entry name" value="Bacterial adhesins"/>
    <property type="match status" value="1"/>
</dbReference>
<keyword evidence="3" id="KW-0281">Fimbrium</keyword>
<dbReference type="PANTHER" id="PTHR33420">
    <property type="entry name" value="FIMBRIAL SUBUNIT ELFA-RELATED"/>
    <property type="match status" value="1"/>
</dbReference>
<dbReference type="InterPro" id="IPR000259">
    <property type="entry name" value="Adhesion_dom_fimbrial"/>
</dbReference>
<dbReference type="EMBL" id="JANFVX010000014">
    <property type="protein sequence ID" value="MCW0345405.1"/>
    <property type="molecule type" value="Genomic_DNA"/>
</dbReference>
<dbReference type="InterPro" id="IPR036937">
    <property type="entry name" value="Adhesion_dom_fimbrial_sf"/>
</dbReference>
<accession>A0AAJ1FUD6</accession>
<evidence type="ECO:0000256" key="3">
    <source>
        <dbReference type="ARBA" id="ARBA00023263"/>
    </source>
</evidence>
<sequence length="327" mass="35233">MKSRKIIFSIRLFIIVLTMTSAFAHAGESECTSDASDIRVILNDTKISKEDNHAGYLLTSATIDRSMFSTTCNDGMVSISYNTSLPVNYDGFSLYKKIKINDYIYMVVRPTININGNPVIYSIPGSAYSGIITPNIEKSVTYQVRLLKPIDGKVSINDITVYTGNFKPYPGAPNGASYNMSISGNISKRAMCEISDKDLSFNFLHLDPVAFQKAGTGNKPAGVNPVTKHFTVQCSGSASLNWSVAEIGHINKMIIAHSNNPSDGSVGFVIADGDGNPVTPGDTVKTVQISDTGAKAIDVQAWPVSANGERPAGGDYNAIAYLRISYD</sequence>
<comment type="subcellular location">
    <subcellularLocation>
        <location evidence="1">Fimbrium</location>
    </subcellularLocation>
</comment>
<dbReference type="Gene3D" id="2.60.40.1090">
    <property type="entry name" value="Fimbrial-type adhesion domain"/>
    <property type="match status" value="1"/>
</dbReference>
<evidence type="ECO:0000259" key="5">
    <source>
        <dbReference type="Pfam" id="PF00419"/>
    </source>
</evidence>
<evidence type="ECO:0000256" key="2">
    <source>
        <dbReference type="ARBA" id="ARBA00022729"/>
    </source>
</evidence>
<comment type="caution">
    <text evidence="6">The sequence shown here is derived from an EMBL/GenBank/DDBJ whole genome shotgun (WGS) entry which is preliminary data.</text>
</comment>
<dbReference type="GO" id="GO:0043709">
    <property type="term" value="P:cell adhesion involved in single-species biofilm formation"/>
    <property type="evidence" value="ECO:0007669"/>
    <property type="project" value="TreeGrafter"/>
</dbReference>
<evidence type="ECO:0000313" key="6">
    <source>
        <dbReference type="EMBL" id="MCW0345405.1"/>
    </source>
</evidence>
<reference evidence="6" key="1">
    <citation type="submission" date="2022-06" db="EMBL/GenBank/DDBJ databases">
        <title>Dynamics of rice microbiomes reveals core vertical transmitted seed endophytes.</title>
        <authorList>
            <person name="Liao K."/>
            <person name="Zhang X."/>
        </authorList>
    </citation>
    <scope>NUCLEOTIDE SEQUENCE</scope>
    <source>
        <strain evidence="6">JT1-17</strain>
    </source>
</reference>
<dbReference type="Proteomes" id="UP001208888">
    <property type="component" value="Unassembled WGS sequence"/>
</dbReference>
<dbReference type="Pfam" id="PF00419">
    <property type="entry name" value="Fimbrial"/>
    <property type="match status" value="1"/>
</dbReference>
<gene>
    <name evidence="6" type="ORF">NB703_003498</name>
</gene>
<evidence type="ECO:0000256" key="1">
    <source>
        <dbReference type="ARBA" id="ARBA00004561"/>
    </source>
</evidence>
<evidence type="ECO:0000313" key="7">
    <source>
        <dbReference type="Proteomes" id="UP001208888"/>
    </source>
</evidence>
<organism evidence="6 7">
    <name type="scientific">Pantoea ananas</name>
    <name type="common">Erwinia uredovora</name>
    <dbReference type="NCBI Taxonomy" id="553"/>
    <lineage>
        <taxon>Bacteria</taxon>
        <taxon>Pseudomonadati</taxon>
        <taxon>Pseudomonadota</taxon>
        <taxon>Gammaproteobacteria</taxon>
        <taxon>Enterobacterales</taxon>
        <taxon>Erwiniaceae</taxon>
        <taxon>Pantoea</taxon>
    </lineage>
</organism>